<name>A0A2L0HD46_RHIFR</name>
<geneLocation type="plasmid" evidence="2">
    <name>psfrenxt3b</name>
</geneLocation>
<keyword evidence="1" id="KW-0614">Plasmid</keyword>
<evidence type="ECO:0000313" key="1">
    <source>
        <dbReference type="EMBL" id="AUX78679.1"/>
    </source>
</evidence>
<proteinExistence type="predicted"/>
<protein>
    <submittedName>
        <fullName evidence="1">Uncharacterized protein</fullName>
    </submittedName>
</protein>
<dbReference type="RefSeq" id="WP_104840361.1">
    <property type="nucleotide sequence ID" value="NZ_CP024309.1"/>
</dbReference>
<evidence type="ECO:0000313" key="2">
    <source>
        <dbReference type="Proteomes" id="UP000239340"/>
    </source>
</evidence>
<reference evidence="1 2" key="1">
    <citation type="submission" date="2017-10" db="EMBL/GenBank/DDBJ databases">
        <title>Analysis of the genome sequences of Rhizobium populations associated to common bean (phaseolus vulgaris).</title>
        <authorList>
            <person name="Bustos P."/>
            <person name="Santamaria R.I."/>
            <person name="Miranda-Sanchez F."/>
            <person name="Perez-Carrascal O."/>
            <person name="Juarez S."/>
            <person name="Lozano L."/>
            <person name="Martinez-Flores I."/>
            <person name="Vinuesa P."/>
            <person name="Martinez-Romero E."/>
            <person name="Cevallos M.A."/>
            <person name="Romero D."/>
            <person name="Davila G."/>
            <person name="Gonzalez V."/>
        </authorList>
    </citation>
    <scope>NUCLEOTIDE SEQUENCE [LARGE SCALE GENOMIC DNA]</scope>
    <source>
        <strain evidence="1 2">NXT3</strain>
        <plasmid evidence="2">Plasmid psfrenxt3b</plasmid>
    </source>
</reference>
<sequence length="323" mass="36066">MHTAPPPKDALDNWLTGYPSEVENFGHLLLEEKAETDPAIGADLVPYFESAHLDARQCFHKLARISIHPDEGDAGCDAHYPGSLPLIARKGLFGEVMSGMVSENYEFIGKHEYLIPVSLFRNHEDAGQYIYTLSRDPTRTREVLGRKGDDFIAIVVDEEGRVTRFIAGEAKWRSIWRQSVVDSVMLGEKIVDPADPNNRIHNGRGVWYEVNRALAVPLGLEQLHAILEECEPNKYARVIASLDRILARRNPDPVERTDLILLAGGSAPTRKAKHSLIPWEAVPEEYTAGRDLQIVELLFSNGDDLINAIYAGLWAREQVLAGV</sequence>
<dbReference type="Proteomes" id="UP000239340">
    <property type="component" value="Plasmid pSfreNXT3b"/>
</dbReference>
<dbReference type="AlphaFoldDB" id="A0A2L0HD46"/>
<dbReference type="EMBL" id="CP024309">
    <property type="protein sequence ID" value="AUX78679.1"/>
    <property type="molecule type" value="Genomic_DNA"/>
</dbReference>
<organism evidence="1 2">
    <name type="scientific">Rhizobium fredii</name>
    <name type="common">Sinorhizobium fredii</name>
    <dbReference type="NCBI Taxonomy" id="380"/>
    <lineage>
        <taxon>Bacteria</taxon>
        <taxon>Pseudomonadati</taxon>
        <taxon>Pseudomonadota</taxon>
        <taxon>Alphaproteobacteria</taxon>
        <taxon>Hyphomicrobiales</taxon>
        <taxon>Rhizobiaceae</taxon>
        <taxon>Sinorhizobium/Ensifer group</taxon>
        <taxon>Sinorhizobium</taxon>
    </lineage>
</organism>
<gene>
    <name evidence="1" type="ORF">NXT3_PB00016</name>
</gene>
<accession>A0A2L0HD46</accession>